<dbReference type="PIRSF" id="PIRSF004553">
    <property type="entry name" value="CHP00095"/>
    <property type="match status" value="1"/>
</dbReference>
<dbReference type="EC" id="2.1.1.171" evidence="4"/>
<dbReference type="Proteomes" id="UP000749471">
    <property type="component" value="Unassembled WGS sequence"/>
</dbReference>
<reference evidence="4 5" key="1">
    <citation type="submission" date="2021-06" db="EMBL/GenBank/DDBJ databases">
        <authorList>
            <person name="Sun Q."/>
            <person name="Li D."/>
        </authorList>
    </citation>
    <scope>NUCLEOTIDE SEQUENCE [LARGE SCALE GENOMIC DNA]</scope>
    <source>
        <strain evidence="4 5">MSJ-40</strain>
    </source>
</reference>
<evidence type="ECO:0000313" key="4">
    <source>
        <dbReference type="EMBL" id="MBU5437748.1"/>
    </source>
</evidence>
<gene>
    <name evidence="4" type="primary">rsmD</name>
    <name evidence="4" type="ORF">KQI42_07000</name>
</gene>
<organism evidence="4 5">
    <name type="scientific">Tissierella simiarum</name>
    <dbReference type="NCBI Taxonomy" id="2841534"/>
    <lineage>
        <taxon>Bacteria</taxon>
        <taxon>Bacillati</taxon>
        <taxon>Bacillota</taxon>
        <taxon>Tissierellia</taxon>
        <taxon>Tissierellales</taxon>
        <taxon>Tissierellaceae</taxon>
        <taxon>Tissierella</taxon>
    </lineage>
</organism>
<sequence>MRIISGIRKGHKLKAPKGMDVRPTEDKVKESLFNILRNIDEDSLVLDLFAGSGAVGIEFISRGAKECYFIDIARNSLDIVKENLIHTNLLEKGILIKNDAIRSVRNLSSKNLKFDYIFIDPPYRQDRLVEKVLKVICENNILKDTGIIIVEHEKELELEIMLYCLEKSDCRNYGSKSLSFYRKSWK</sequence>
<evidence type="ECO:0000313" key="5">
    <source>
        <dbReference type="Proteomes" id="UP000749471"/>
    </source>
</evidence>
<dbReference type="RefSeq" id="WP_216518136.1">
    <property type="nucleotide sequence ID" value="NZ_JAHLPM010000004.1"/>
</dbReference>
<name>A0ABS6E4A5_9FIRM</name>
<dbReference type="PANTHER" id="PTHR43542:SF1">
    <property type="entry name" value="METHYLTRANSFERASE"/>
    <property type="match status" value="1"/>
</dbReference>
<keyword evidence="5" id="KW-1185">Reference proteome</keyword>
<dbReference type="NCBIfam" id="TIGR00095">
    <property type="entry name" value="16S rRNA (guanine(966)-N(2))-methyltransferase RsmD"/>
    <property type="match status" value="1"/>
</dbReference>
<dbReference type="GO" id="GO:0052913">
    <property type="term" value="F:16S rRNA (guanine(966)-N(2))-methyltransferase activity"/>
    <property type="evidence" value="ECO:0007669"/>
    <property type="project" value="UniProtKB-EC"/>
</dbReference>
<dbReference type="InterPro" id="IPR002052">
    <property type="entry name" value="DNA_methylase_N6_adenine_CS"/>
</dbReference>
<dbReference type="PROSITE" id="PS00092">
    <property type="entry name" value="N6_MTASE"/>
    <property type="match status" value="1"/>
</dbReference>
<protein>
    <submittedName>
        <fullName evidence="4">16S rRNA (Guanine(966)-N(2))-methyltransferase RsmD</fullName>
        <ecNumber evidence="4">2.1.1.171</ecNumber>
    </submittedName>
</protein>
<evidence type="ECO:0000256" key="1">
    <source>
        <dbReference type="ARBA" id="ARBA00022603"/>
    </source>
</evidence>
<feature type="region of interest" description="Disordered" evidence="3">
    <location>
        <begin position="1"/>
        <end position="20"/>
    </location>
</feature>
<keyword evidence="2 4" id="KW-0808">Transferase</keyword>
<dbReference type="CDD" id="cd02440">
    <property type="entry name" value="AdoMet_MTases"/>
    <property type="match status" value="1"/>
</dbReference>
<dbReference type="EMBL" id="JAHLPM010000004">
    <property type="protein sequence ID" value="MBU5437748.1"/>
    <property type="molecule type" value="Genomic_DNA"/>
</dbReference>
<keyword evidence="1 4" id="KW-0489">Methyltransferase</keyword>
<evidence type="ECO:0000256" key="3">
    <source>
        <dbReference type="SAM" id="MobiDB-lite"/>
    </source>
</evidence>
<proteinExistence type="predicted"/>
<comment type="caution">
    <text evidence="4">The sequence shown here is derived from an EMBL/GenBank/DDBJ whole genome shotgun (WGS) entry which is preliminary data.</text>
</comment>
<dbReference type="Pfam" id="PF03602">
    <property type="entry name" value="Cons_hypoth95"/>
    <property type="match status" value="1"/>
</dbReference>
<evidence type="ECO:0000256" key="2">
    <source>
        <dbReference type="ARBA" id="ARBA00022679"/>
    </source>
</evidence>
<accession>A0ABS6E4A5</accession>
<dbReference type="InterPro" id="IPR004398">
    <property type="entry name" value="RNA_MeTrfase_RsmD"/>
</dbReference>
<dbReference type="PANTHER" id="PTHR43542">
    <property type="entry name" value="METHYLTRANSFERASE"/>
    <property type="match status" value="1"/>
</dbReference>